<dbReference type="Pfam" id="PF03081">
    <property type="entry name" value="Exo70_C"/>
    <property type="match status" value="1"/>
</dbReference>
<keyword evidence="2 3" id="KW-0813">Transport</keyword>
<dbReference type="GO" id="GO:0005546">
    <property type="term" value="F:phosphatidylinositol-4,5-bisphosphate binding"/>
    <property type="evidence" value="ECO:0007669"/>
    <property type="project" value="InterPro"/>
</dbReference>
<evidence type="ECO:0000256" key="3">
    <source>
        <dbReference type="RuleBase" id="RU365026"/>
    </source>
</evidence>
<evidence type="ECO:0000256" key="2">
    <source>
        <dbReference type="ARBA" id="ARBA00022448"/>
    </source>
</evidence>
<keyword evidence="3" id="KW-0268">Exocytosis</keyword>
<dbReference type="Gene3D" id="1.20.1280.170">
    <property type="entry name" value="Exocyst complex component Exo70"/>
    <property type="match status" value="1"/>
</dbReference>
<protein>
    <recommendedName>
        <fullName evidence="3">Exocyst subunit Exo70 family protein</fullName>
    </recommendedName>
</protein>
<dbReference type="SUPFAM" id="SSF74788">
    <property type="entry name" value="Cullin repeat-like"/>
    <property type="match status" value="1"/>
</dbReference>
<dbReference type="PANTHER" id="PTHR12542">
    <property type="entry name" value="EXOCYST COMPLEX PROTEIN EXO70"/>
    <property type="match status" value="1"/>
</dbReference>
<dbReference type="GO" id="GO:0015031">
    <property type="term" value="P:protein transport"/>
    <property type="evidence" value="ECO:0007669"/>
    <property type="project" value="UniProtKB-KW"/>
</dbReference>
<sequence length="241" mass="28266">MIVSYKKTLTQLTKSPKEEDMRHFNDQTGTYMEFAELERRTPLAVHLIWIIYILQFKLECKSKHYEDPSLAQLFMINNFHCIVQKIEESPVLLEMIGDYYVEKLTENVRQAVIRYQKSTWDRIFHCLTADEGGVDKSGFFSSRVSKRALGERVKSFNAMFEEVHQTQATWFVPDLQLREDIRLSILEVLIPAYRSFLGQLDSHIGRGKQREEFIKYSVEDLETLVSSLFEGCPYTTTLRSQ</sequence>
<name>A0A5B7BP20_DAVIN</name>
<evidence type="ECO:0000256" key="1">
    <source>
        <dbReference type="ARBA" id="ARBA00006756"/>
    </source>
</evidence>
<reference evidence="5" key="1">
    <citation type="submission" date="2019-08" db="EMBL/GenBank/DDBJ databases">
        <title>Reference gene set and small RNA set construction with multiple tissues from Davidia involucrata Baill.</title>
        <authorList>
            <person name="Yang H."/>
            <person name="Zhou C."/>
            <person name="Li G."/>
            <person name="Wang J."/>
            <person name="Gao P."/>
            <person name="Wang M."/>
            <person name="Wang R."/>
            <person name="Zhao Y."/>
        </authorList>
    </citation>
    <scope>NUCLEOTIDE SEQUENCE</scope>
    <source>
        <tissue evidence="5">Mixed with DoveR01_LX</tissue>
    </source>
</reference>
<dbReference type="EMBL" id="GHES01039539">
    <property type="protein sequence ID" value="MPA70098.1"/>
    <property type="molecule type" value="Transcribed_RNA"/>
</dbReference>
<gene>
    <name evidence="5" type="ORF">Din_039539</name>
</gene>
<proteinExistence type="inferred from homology"/>
<feature type="domain" description="Exocyst complex subunit Exo70 C-terminal" evidence="4">
    <location>
        <begin position="3"/>
        <end position="226"/>
    </location>
</feature>
<dbReference type="InterPro" id="IPR046364">
    <property type="entry name" value="Exo70_C"/>
</dbReference>
<accession>A0A5B7BP20</accession>
<evidence type="ECO:0000313" key="5">
    <source>
        <dbReference type="EMBL" id="MPA70098.1"/>
    </source>
</evidence>
<dbReference type="PANTHER" id="PTHR12542:SF7">
    <property type="entry name" value="EXOCYST SUBUNIT EXO70 FAMILY PROTEIN"/>
    <property type="match status" value="1"/>
</dbReference>
<dbReference type="AlphaFoldDB" id="A0A5B7BP20"/>
<dbReference type="GO" id="GO:0006887">
    <property type="term" value="P:exocytosis"/>
    <property type="evidence" value="ECO:0007669"/>
    <property type="project" value="UniProtKB-KW"/>
</dbReference>
<comment type="function">
    <text evidence="3">Component of the exocyst complex.</text>
</comment>
<keyword evidence="3" id="KW-0653">Protein transport</keyword>
<dbReference type="InterPro" id="IPR016159">
    <property type="entry name" value="Cullin_repeat-like_dom_sf"/>
</dbReference>
<dbReference type="GO" id="GO:0000145">
    <property type="term" value="C:exocyst"/>
    <property type="evidence" value="ECO:0007669"/>
    <property type="project" value="InterPro"/>
</dbReference>
<organism evidence="5">
    <name type="scientific">Davidia involucrata</name>
    <name type="common">Dove tree</name>
    <dbReference type="NCBI Taxonomy" id="16924"/>
    <lineage>
        <taxon>Eukaryota</taxon>
        <taxon>Viridiplantae</taxon>
        <taxon>Streptophyta</taxon>
        <taxon>Embryophyta</taxon>
        <taxon>Tracheophyta</taxon>
        <taxon>Spermatophyta</taxon>
        <taxon>Magnoliopsida</taxon>
        <taxon>eudicotyledons</taxon>
        <taxon>Gunneridae</taxon>
        <taxon>Pentapetalae</taxon>
        <taxon>asterids</taxon>
        <taxon>Cornales</taxon>
        <taxon>Nyssaceae</taxon>
        <taxon>Davidia</taxon>
    </lineage>
</organism>
<dbReference type="InterPro" id="IPR004140">
    <property type="entry name" value="Exo70"/>
</dbReference>
<evidence type="ECO:0000259" key="4">
    <source>
        <dbReference type="Pfam" id="PF03081"/>
    </source>
</evidence>
<comment type="similarity">
    <text evidence="1 3">Belongs to the EXO70 family.</text>
</comment>